<protein>
    <recommendedName>
        <fullName evidence="4 12">FAD:protein FMN transferase</fullName>
        <ecNumber evidence="3 12">2.7.1.180</ecNumber>
    </recommendedName>
    <alternativeName>
        <fullName evidence="10 12">Flavin transferase</fullName>
    </alternativeName>
</protein>
<name>A0ABQ3GRJ6_9GAMM</name>
<evidence type="ECO:0000256" key="4">
    <source>
        <dbReference type="ARBA" id="ARBA00016337"/>
    </source>
</evidence>
<evidence type="ECO:0000256" key="10">
    <source>
        <dbReference type="ARBA" id="ARBA00031306"/>
    </source>
</evidence>
<dbReference type="Gene3D" id="3.10.520.10">
    <property type="entry name" value="ApbE-like domains"/>
    <property type="match status" value="1"/>
</dbReference>
<evidence type="ECO:0000256" key="1">
    <source>
        <dbReference type="ARBA" id="ARBA00001946"/>
    </source>
</evidence>
<keyword evidence="14" id="KW-1185">Reference proteome</keyword>
<keyword evidence="7 12" id="KW-0479">Metal-binding</keyword>
<evidence type="ECO:0000256" key="3">
    <source>
        <dbReference type="ARBA" id="ARBA00011955"/>
    </source>
</evidence>
<dbReference type="InterPro" id="IPR003374">
    <property type="entry name" value="ApbE-like_sf"/>
</dbReference>
<comment type="similarity">
    <text evidence="2 12">Belongs to the ApbE family.</text>
</comment>
<dbReference type="PANTHER" id="PTHR30040:SF2">
    <property type="entry name" value="FAD:PROTEIN FMN TRANSFERASE"/>
    <property type="match status" value="1"/>
</dbReference>
<keyword evidence="6 12" id="KW-0808">Transferase</keyword>
<keyword evidence="9 12" id="KW-0460">Magnesium</keyword>
<comment type="caution">
    <text evidence="13">The sequence shown here is derived from an EMBL/GenBank/DDBJ whole genome shotgun (WGS) entry which is preliminary data.</text>
</comment>
<dbReference type="Pfam" id="PF02424">
    <property type="entry name" value="ApbE"/>
    <property type="match status" value="1"/>
</dbReference>
<dbReference type="PIRSF" id="PIRSF006268">
    <property type="entry name" value="ApbE"/>
    <property type="match status" value="1"/>
</dbReference>
<gene>
    <name evidence="13" type="ORF">GCM10016272_15020</name>
</gene>
<evidence type="ECO:0000313" key="14">
    <source>
        <dbReference type="Proteomes" id="UP000610203"/>
    </source>
</evidence>
<evidence type="ECO:0000256" key="8">
    <source>
        <dbReference type="ARBA" id="ARBA00022827"/>
    </source>
</evidence>
<evidence type="ECO:0000313" key="13">
    <source>
        <dbReference type="EMBL" id="GHD32148.1"/>
    </source>
</evidence>
<keyword evidence="8 12" id="KW-0274">FAD</keyword>
<evidence type="ECO:0000256" key="2">
    <source>
        <dbReference type="ARBA" id="ARBA00008282"/>
    </source>
</evidence>
<evidence type="ECO:0000256" key="6">
    <source>
        <dbReference type="ARBA" id="ARBA00022679"/>
    </source>
</evidence>
<evidence type="ECO:0000256" key="5">
    <source>
        <dbReference type="ARBA" id="ARBA00022630"/>
    </source>
</evidence>
<keyword evidence="13" id="KW-0449">Lipoprotein</keyword>
<dbReference type="EMBL" id="BMZR01000002">
    <property type="protein sequence ID" value="GHD32148.1"/>
    <property type="molecule type" value="Genomic_DNA"/>
</dbReference>
<dbReference type="InterPro" id="IPR024932">
    <property type="entry name" value="ApbE"/>
</dbReference>
<dbReference type="Proteomes" id="UP000610203">
    <property type="component" value="Unassembled WGS sequence"/>
</dbReference>
<keyword evidence="5 12" id="KW-0285">Flavoprotein</keyword>
<reference evidence="14" key="1">
    <citation type="journal article" date="2019" name="Int. J. Syst. Evol. Microbiol.">
        <title>The Global Catalogue of Microorganisms (GCM) 10K type strain sequencing project: providing services to taxonomists for standard genome sequencing and annotation.</title>
        <authorList>
            <consortium name="The Broad Institute Genomics Platform"/>
            <consortium name="The Broad Institute Genome Sequencing Center for Infectious Disease"/>
            <person name="Wu L."/>
            <person name="Ma J."/>
        </authorList>
    </citation>
    <scope>NUCLEOTIDE SEQUENCE [LARGE SCALE GENOMIC DNA]</scope>
    <source>
        <strain evidence="14">KCTC 42280</strain>
    </source>
</reference>
<evidence type="ECO:0000256" key="11">
    <source>
        <dbReference type="ARBA" id="ARBA00048540"/>
    </source>
</evidence>
<accession>A0ABQ3GRJ6</accession>
<evidence type="ECO:0000256" key="12">
    <source>
        <dbReference type="PIRNR" id="PIRNR006268"/>
    </source>
</evidence>
<dbReference type="PANTHER" id="PTHR30040">
    <property type="entry name" value="THIAMINE BIOSYNTHESIS LIPOPROTEIN APBE"/>
    <property type="match status" value="1"/>
</dbReference>
<dbReference type="CDD" id="cd06464">
    <property type="entry name" value="ACD_sHsps-like"/>
    <property type="match status" value="1"/>
</dbReference>
<dbReference type="SUPFAM" id="SSF143631">
    <property type="entry name" value="ApbE-like"/>
    <property type="match status" value="1"/>
</dbReference>
<comment type="catalytic activity">
    <reaction evidence="11 12">
        <text>L-threonyl-[protein] + FAD = FMN-L-threonyl-[protein] + AMP + H(+)</text>
        <dbReference type="Rhea" id="RHEA:36847"/>
        <dbReference type="Rhea" id="RHEA-COMP:11060"/>
        <dbReference type="Rhea" id="RHEA-COMP:11061"/>
        <dbReference type="ChEBI" id="CHEBI:15378"/>
        <dbReference type="ChEBI" id="CHEBI:30013"/>
        <dbReference type="ChEBI" id="CHEBI:57692"/>
        <dbReference type="ChEBI" id="CHEBI:74257"/>
        <dbReference type="ChEBI" id="CHEBI:456215"/>
        <dbReference type="EC" id="2.7.1.180"/>
    </reaction>
</comment>
<evidence type="ECO:0000256" key="9">
    <source>
        <dbReference type="ARBA" id="ARBA00022842"/>
    </source>
</evidence>
<sequence length="392" mass="42681">MACFTPYSFLRHTENIMNNTEYSSSSKKTMNLALFGIIGLVGTLSISACQQTPDYNYLSGETMGTSYHISYQLPDDADEANIQAAIDKRLQQINDSMSTYQSDSTISKFNQLGRDIPIIIDADFSRVLNVSQIVYEQSGGAFDPTVMPLVDTWGFGSTMTVERLQSPPTALEIAQAKALVDFESIIKKDKSIYKSKDGVGLDFSAVAKGYGVDVIADVLRDDYQIRNYMVEIGGEIATSGVNNQQQPWQIAIDAPIEGSTVSERQTISAIRQPINTTTQMHLATSGNYRNSIVFDGKHYSHTIDPTTGEPIVGGAPSVTVAADSVALADAWATALTAMPYKKALRVANEQNLAALFVVLADGIKPSDSLDSIDDWQIVQTSAMKNLRADKQP</sequence>
<proteinExistence type="inferred from homology"/>
<dbReference type="EC" id="2.7.1.180" evidence="3 12"/>
<comment type="cofactor">
    <cofactor evidence="1">
        <name>Mg(2+)</name>
        <dbReference type="ChEBI" id="CHEBI:18420"/>
    </cofactor>
</comment>
<organism evidence="13 14">
    <name type="scientific">Psychrobacter glaciei</name>
    <dbReference type="NCBI Taxonomy" id="619771"/>
    <lineage>
        <taxon>Bacteria</taxon>
        <taxon>Pseudomonadati</taxon>
        <taxon>Pseudomonadota</taxon>
        <taxon>Gammaproteobacteria</taxon>
        <taxon>Moraxellales</taxon>
        <taxon>Moraxellaceae</taxon>
        <taxon>Psychrobacter</taxon>
    </lineage>
</organism>
<evidence type="ECO:0000256" key="7">
    <source>
        <dbReference type="ARBA" id="ARBA00022723"/>
    </source>
</evidence>